<keyword evidence="8" id="KW-1185">Reference proteome</keyword>
<evidence type="ECO:0000256" key="5">
    <source>
        <dbReference type="ARBA" id="ARBA00034489"/>
    </source>
</evidence>
<proteinExistence type="inferred from homology"/>
<dbReference type="InterPro" id="IPR005636">
    <property type="entry name" value="DTW"/>
</dbReference>
<name>A0A081NKI7_9GAMM</name>
<dbReference type="GO" id="GO:0008033">
    <property type="term" value="P:tRNA processing"/>
    <property type="evidence" value="ECO:0007669"/>
    <property type="project" value="UniProtKB-KW"/>
</dbReference>
<dbReference type="STRING" id="1137799.GZ78_02605"/>
<dbReference type="OrthoDB" id="268835at2"/>
<evidence type="ECO:0000256" key="4">
    <source>
        <dbReference type="ARBA" id="ARBA00022694"/>
    </source>
</evidence>
<keyword evidence="2" id="KW-0808">Transferase</keyword>
<dbReference type="GO" id="GO:0016432">
    <property type="term" value="F:tRNA-uridine aminocarboxypropyltransferase activity"/>
    <property type="evidence" value="ECO:0007669"/>
    <property type="project" value="UniProtKB-EC"/>
</dbReference>
<dbReference type="Proteomes" id="UP000028073">
    <property type="component" value="Unassembled WGS sequence"/>
</dbReference>
<dbReference type="EMBL" id="JOKH01000001">
    <property type="protein sequence ID" value="KEQ18960.1"/>
    <property type="molecule type" value="Genomic_DNA"/>
</dbReference>
<evidence type="ECO:0000313" key="8">
    <source>
        <dbReference type="Proteomes" id="UP000028073"/>
    </source>
</evidence>
<comment type="caution">
    <text evidence="7">The sequence shown here is derived from an EMBL/GenBank/DDBJ whole genome shotgun (WGS) entry which is preliminary data.</text>
</comment>
<dbReference type="InterPro" id="IPR039262">
    <property type="entry name" value="DTWD2/TAPT"/>
</dbReference>
<dbReference type="PANTHER" id="PTHR21392:SF0">
    <property type="entry name" value="TRNA-URIDINE AMINOCARBOXYPROPYLTRANSFERASE 2"/>
    <property type="match status" value="1"/>
</dbReference>
<sequence length="203" mass="23227">MARAQCQRCERPLHFCICRHLEPELACCELLILQHPDEVKHPLNTARIARLGIKNCTVLIGEDFTENPQLQAILEQKLCCLLFPHDEALLPSEYQKHHGQPDVCILLDGTWRKARKILHLNPQLHALPWITLPEALESSYRIRKTPNQSALSTIEAAVCLMRELSGDSSAHQHCLDSFQAMIDRQIEAMGRDVYEKNYSKQSN</sequence>
<dbReference type="PANTHER" id="PTHR21392">
    <property type="entry name" value="TRNA-URIDINE AMINOCARBOXYPROPYLTRANSFERASE 2"/>
    <property type="match status" value="1"/>
</dbReference>
<evidence type="ECO:0000259" key="6">
    <source>
        <dbReference type="SMART" id="SM01144"/>
    </source>
</evidence>
<keyword evidence="4" id="KW-0819">tRNA processing</keyword>
<evidence type="ECO:0000256" key="1">
    <source>
        <dbReference type="ARBA" id="ARBA00012386"/>
    </source>
</evidence>
<evidence type="ECO:0000313" key="7">
    <source>
        <dbReference type="EMBL" id="KEQ18960.1"/>
    </source>
</evidence>
<accession>A0A081NKI7</accession>
<comment type="similarity">
    <text evidence="5">Belongs to the TDD superfamily. DTWD2 family.</text>
</comment>
<gene>
    <name evidence="7" type="ORF">GZ78_02605</name>
</gene>
<dbReference type="SMART" id="SM01144">
    <property type="entry name" value="DTW"/>
    <property type="match status" value="1"/>
</dbReference>
<dbReference type="AlphaFoldDB" id="A0A081NKI7"/>
<protein>
    <recommendedName>
        <fullName evidence="1">tRNA-uridine aminocarboxypropyltransferase</fullName>
        <ecNumber evidence="1">2.5.1.25</ecNumber>
    </recommendedName>
</protein>
<dbReference type="RefSeq" id="WP_034832488.1">
    <property type="nucleotide sequence ID" value="NZ_JOKH01000001.1"/>
</dbReference>
<dbReference type="Pfam" id="PF03942">
    <property type="entry name" value="DTW"/>
    <property type="match status" value="1"/>
</dbReference>
<evidence type="ECO:0000256" key="3">
    <source>
        <dbReference type="ARBA" id="ARBA00022691"/>
    </source>
</evidence>
<feature type="domain" description="DTW" evidence="6">
    <location>
        <begin position="2"/>
        <end position="190"/>
    </location>
</feature>
<dbReference type="EC" id="2.5.1.25" evidence="1"/>
<reference evidence="7 8" key="1">
    <citation type="submission" date="2014-06" db="EMBL/GenBank/DDBJ databases">
        <title>Whole Genome Sequences of Three Symbiotic Endozoicomonas Bacteria.</title>
        <authorList>
            <person name="Neave M.J."/>
            <person name="Apprill A."/>
            <person name="Voolstra C.R."/>
        </authorList>
    </citation>
    <scope>NUCLEOTIDE SEQUENCE [LARGE SCALE GENOMIC DNA]</scope>
    <source>
        <strain evidence="7 8">DSM 25634</strain>
    </source>
</reference>
<organism evidence="7 8">
    <name type="scientific">Endozoicomonas numazuensis</name>
    <dbReference type="NCBI Taxonomy" id="1137799"/>
    <lineage>
        <taxon>Bacteria</taxon>
        <taxon>Pseudomonadati</taxon>
        <taxon>Pseudomonadota</taxon>
        <taxon>Gammaproteobacteria</taxon>
        <taxon>Oceanospirillales</taxon>
        <taxon>Endozoicomonadaceae</taxon>
        <taxon>Endozoicomonas</taxon>
    </lineage>
</organism>
<keyword evidence="3" id="KW-0949">S-adenosyl-L-methionine</keyword>
<dbReference type="eggNOG" id="COG3148">
    <property type="taxonomic scope" value="Bacteria"/>
</dbReference>
<evidence type="ECO:0000256" key="2">
    <source>
        <dbReference type="ARBA" id="ARBA00022679"/>
    </source>
</evidence>